<comment type="similarity">
    <text evidence="1">Belongs to the EF-1-beta/EF-1-delta family.</text>
</comment>
<dbReference type="RefSeq" id="XP_029221532.1">
    <property type="nucleotide sequence ID" value="XM_029362567.1"/>
</dbReference>
<dbReference type="FunFam" id="3.30.70.60:FF:000001">
    <property type="entry name" value="Elongation factor 1-beta 1 like"/>
    <property type="match status" value="1"/>
</dbReference>
<evidence type="ECO:0000256" key="2">
    <source>
        <dbReference type="ARBA" id="ARBA00022768"/>
    </source>
</evidence>
<feature type="domain" description="Translation elongation factor EF1B beta/delta subunit guanine nucleotide exchange" evidence="5">
    <location>
        <begin position="75"/>
        <end position="188"/>
    </location>
</feature>
<evidence type="ECO:0000313" key="7">
    <source>
        <dbReference type="Proteomes" id="UP000224006"/>
    </source>
</evidence>
<reference evidence="6 7" key="1">
    <citation type="submission" date="2017-09" db="EMBL/GenBank/DDBJ databases">
        <title>Genome sequencing of Besnoitia besnoiti strain Bb-Ger1.</title>
        <authorList>
            <person name="Schares G."/>
            <person name="Venepally P."/>
            <person name="Lorenzi H.A."/>
        </authorList>
    </citation>
    <scope>NUCLEOTIDE SEQUENCE [LARGE SCALE GENOMIC DNA]</scope>
    <source>
        <strain evidence="6 7">Bb-Ger1</strain>
    </source>
</reference>
<keyword evidence="7" id="KW-1185">Reference proteome</keyword>
<dbReference type="STRING" id="94643.A0A2A9MNL6"/>
<feature type="compositionally biased region" description="Basic and acidic residues" evidence="4">
    <location>
        <begin position="151"/>
        <end position="161"/>
    </location>
</feature>
<gene>
    <name evidence="6" type="ORF">BESB_039810</name>
</gene>
<dbReference type="GeneID" id="40308962"/>
<dbReference type="Gene3D" id="3.30.70.60">
    <property type="match status" value="1"/>
</dbReference>
<dbReference type="InterPro" id="IPR049720">
    <property type="entry name" value="EF1B_bsu/dsu"/>
</dbReference>
<dbReference type="SMART" id="SM00888">
    <property type="entry name" value="EF1_GNE"/>
    <property type="match status" value="1"/>
</dbReference>
<dbReference type="PROSITE" id="PS00824">
    <property type="entry name" value="EF1BD_1"/>
    <property type="match status" value="1"/>
</dbReference>
<protein>
    <submittedName>
        <fullName evidence="6">EF-1 guanine nucleotide exchange domain-containing protein</fullName>
    </submittedName>
</protein>
<sequence length="188" mass="20995">MATLFETYDELVTPCTYYTLTWGDAEAAAPKKAADDDDDFDLFGEDSAEDKEAVKKLAEEKKKEAAKKKKVVVNKSMLVIEVKPADADTDLDDVCKKVKAIQMEGVTWGEGMKKVPVAFGLFKLQVQCVILDDVVNTNALVDEIEEIGMTEEEKQKRREREDADEDEDDEEECGGLVQSAEIVSFNKL</sequence>
<feature type="region of interest" description="Disordered" evidence="4">
    <location>
        <begin position="149"/>
        <end position="178"/>
    </location>
</feature>
<dbReference type="CDD" id="cd00292">
    <property type="entry name" value="EF1B"/>
    <property type="match status" value="1"/>
</dbReference>
<dbReference type="VEuPathDB" id="ToxoDB:BESB_039810"/>
<dbReference type="PANTHER" id="PTHR11595">
    <property type="entry name" value="EF-HAND AND COILED-COIL DOMAIN-CONTAINING FAMILY MEMBER"/>
    <property type="match status" value="1"/>
</dbReference>
<dbReference type="GO" id="GO:0003746">
    <property type="term" value="F:translation elongation factor activity"/>
    <property type="evidence" value="ECO:0007669"/>
    <property type="project" value="UniProtKB-KW"/>
</dbReference>
<evidence type="ECO:0000313" key="6">
    <source>
        <dbReference type="EMBL" id="PFH37523.1"/>
    </source>
</evidence>
<dbReference type="InterPro" id="IPR001326">
    <property type="entry name" value="Transl_elong_EF1B_B/D_CS"/>
</dbReference>
<dbReference type="InterPro" id="IPR036219">
    <property type="entry name" value="eEF-1beta-like_sf"/>
</dbReference>
<dbReference type="OrthoDB" id="331763at2759"/>
<dbReference type="InterPro" id="IPR014038">
    <property type="entry name" value="EF1B_bsu/dsu_GNE"/>
</dbReference>
<dbReference type="GO" id="GO:0005853">
    <property type="term" value="C:eukaryotic translation elongation factor 1 complex"/>
    <property type="evidence" value="ECO:0007669"/>
    <property type="project" value="InterPro"/>
</dbReference>
<feature type="compositionally biased region" description="Acidic residues" evidence="4">
    <location>
        <begin position="162"/>
        <end position="173"/>
    </location>
</feature>
<dbReference type="Pfam" id="PF00736">
    <property type="entry name" value="EF1_GNE"/>
    <property type="match status" value="1"/>
</dbReference>
<dbReference type="Proteomes" id="UP000224006">
    <property type="component" value="Chromosome II"/>
</dbReference>
<dbReference type="AlphaFoldDB" id="A0A2A9MNL6"/>
<name>A0A2A9MNL6_BESBE</name>
<dbReference type="PANTHER" id="PTHR11595:SF21">
    <property type="entry name" value="ELONGATION FACTOR 1-BETA"/>
    <property type="match status" value="1"/>
</dbReference>
<dbReference type="GO" id="GO:0005085">
    <property type="term" value="F:guanyl-nucleotide exchange factor activity"/>
    <property type="evidence" value="ECO:0007669"/>
    <property type="project" value="TreeGrafter"/>
</dbReference>
<evidence type="ECO:0000259" key="5">
    <source>
        <dbReference type="SMART" id="SM00888"/>
    </source>
</evidence>
<evidence type="ECO:0000256" key="3">
    <source>
        <dbReference type="ARBA" id="ARBA00022917"/>
    </source>
</evidence>
<dbReference type="SUPFAM" id="SSF54984">
    <property type="entry name" value="eEF-1beta-like"/>
    <property type="match status" value="1"/>
</dbReference>
<organism evidence="6 7">
    <name type="scientific">Besnoitia besnoiti</name>
    <name type="common">Apicomplexan protozoan</name>
    <dbReference type="NCBI Taxonomy" id="94643"/>
    <lineage>
        <taxon>Eukaryota</taxon>
        <taxon>Sar</taxon>
        <taxon>Alveolata</taxon>
        <taxon>Apicomplexa</taxon>
        <taxon>Conoidasida</taxon>
        <taxon>Coccidia</taxon>
        <taxon>Eucoccidiorida</taxon>
        <taxon>Eimeriorina</taxon>
        <taxon>Sarcocystidae</taxon>
        <taxon>Besnoitia</taxon>
    </lineage>
</organism>
<dbReference type="EMBL" id="NWUJ01000002">
    <property type="protein sequence ID" value="PFH37523.1"/>
    <property type="molecule type" value="Genomic_DNA"/>
</dbReference>
<comment type="caution">
    <text evidence="6">The sequence shown here is derived from an EMBL/GenBank/DDBJ whole genome shotgun (WGS) entry which is preliminary data.</text>
</comment>
<dbReference type="KEGG" id="bbes:BESB_039810"/>
<keyword evidence="2" id="KW-0251">Elongation factor</keyword>
<proteinExistence type="inferred from homology"/>
<evidence type="ECO:0000256" key="1">
    <source>
        <dbReference type="ARBA" id="ARBA00007411"/>
    </source>
</evidence>
<dbReference type="GO" id="GO:0005829">
    <property type="term" value="C:cytosol"/>
    <property type="evidence" value="ECO:0007669"/>
    <property type="project" value="TreeGrafter"/>
</dbReference>
<dbReference type="InterPro" id="IPR014717">
    <property type="entry name" value="Transl_elong_EF1B/ribsomal_bS6"/>
</dbReference>
<accession>A0A2A9MNL6</accession>
<keyword evidence="3" id="KW-0648">Protein biosynthesis</keyword>
<evidence type="ECO:0000256" key="4">
    <source>
        <dbReference type="SAM" id="MobiDB-lite"/>
    </source>
</evidence>